<proteinExistence type="predicted"/>
<evidence type="ECO:0000313" key="1">
    <source>
        <dbReference type="EMBL" id="KAJ2900680.1"/>
    </source>
</evidence>
<dbReference type="EMBL" id="JANBVB010000003">
    <property type="protein sequence ID" value="KAJ2900680.1"/>
    <property type="molecule type" value="Genomic_DNA"/>
</dbReference>
<accession>A0ACC1M986</accession>
<comment type="caution">
    <text evidence="1">The sequence shown here is derived from an EMBL/GenBank/DDBJ whole genome shotgun (WGS) entry which is preliminary data.</text>
</comment>
<organism evidence="1 2">
    <name type="scientific">Coemansia aciculifera</name>
    <dbReference type="NCBI Taxonomy" id="417176"/>
    <lineage>
        <taxon>Eukaryota</taxon>
        <taxon>Fungi</taxon>
        <taxon>Fungi incertae sedis</taxon>
        <taxon>Zoopagomycota</taxon>
        <taxon>Kickxellomycotina</taxon>
        <taxon>Kickxellomycetes</taxon>
        <taxon>Kickxellales</taxon>
        <taxon>Kickxellaceae</taxon>
        <taxon>Coemansia</taxon>
    </lineage>
</organism>
<sequence>MHTNTPFQLFPEHIVRLIVSYVVNKRLRDDDYDNTRHEHGVLMPLLWVCHNFRAYVYPRFCRHCELDVRYGNYGAAATSNSWHGPVESWAQNLAMELTIVVDLWSVYTGEALEKLSFPPCEGWDFPLARELSLYLSVDSQDCEGYSTDIDDTSETEPRYPRKTAANIAAFVMRLKKIAPAINKLTMSYPIDIDKLLDRRDRHVLDLGQKLYNSMDVTSVIVDTCDNFAYYVDLGRISNLAHIRFSADNDVTAMLSLARRNAQTLKTLYIGSDQASVIPDLIQDPDSGRYVEYSRLHKLTLNVSTEEDDSDNHVLTSAVPFPSLRRLSVDCDYPYNYDVLFRGNNATLEYLDLILYRPMLVVLRRHNVFTSTSHPKLRYVNIAASYQGLDLCFGTAAEYVPFALRIAPEASVRVIRDLHRYQEPLSPALALLDRHTSIQVLSLPDACLSLLDVIGLIKTLPLLLNLQTDLPTLGGQLKDMDEIDLPNYVLATYTPIIQRFRHWYFNYYSAGECDESVVCVLLLGLICPGFDRIYVGHGDITPVKKAIETKLNQPEFSQYAPRLQRLLVNTWQK</sequence>
<dbReference type="Proteomes" id="UP001139981">
    <property type="component" value="Unassembled WGS sequence"/>
</dbReference>
<protein>
    <submittedName>
        <fullName evidence="1">Uncharacterized protein</fullName>
    </submittedName>
</protein>
<name>A0ACC1M986_9FUNG</name>
<keyword evidence="2" id="KW-1185">Reference proteome</keyword>
<reference evidence="1" key="1">
    <citation type="submission" date="2022-07" db="EMBL/GenBank/DDBJ databases">
        <title>Phylogenomic reconstructions and comparative analyses of Kickxellomycotina fungi.</title>
        <authorList>
            <person name="Reynolds N.K."/>
            <person name="Stajich J.E."/>
            <person name="Barry K."/>
            <person name="Grigoriev I.V."/>
            <person name="Crous P."/>
            <person name="Smith M.E."/>
        </authorList>
    </citation>
    <scope>NUCLEOTIDE SEQUENCE</scope>
    <source>
        <strain evidence="1">CBS 190363</strain>
    </source>
</reference>
<evidence type="ECO:0000313" key="2">
    <source>
        <dbReference type="Proteomes" id="UP001139981"/>
    </source>
</evidence>
<gene>
    <name evidence="1" type="ORF">IWW38_000354</name>
</gene>